<dbReference type="InterPro" id="IPR050559">
    <property type="entry name" value="P-Pant_transferase_sf"/>
</dbReference>
<dbReference type="InterPro" id="IPR055066">
    <property type="entry name" value="AASDHPPT_N"/>
</dbReference>
<evidence type="ECO:0000313" key="5">
    <source>
        <dbReference type="EMBL" id="MBB6677456.1"/>
    </source>
</evidence>
<dbReference type="AlphaFoldDB" id="A0A841TBH4"/>
<dbReference type="SUPFAM" id="SSF56214">
    <property type="entry name" value="4'-phosphopantetheinyl transferase"/>
    <property type="match status" value="2"/>
</dbReference>
<dbReference type="PANTHER" id="PTHR12215:SF10">
    <property type="entry name" value="L-AMINOADIPATE-SEMIALDEHYDE DEHYDROGENASE-PHOSPHOPANTETHEINYL TRANSFERASE"/>
    <property type="match status" value="1"/>
</dbReference>
<dbReference type="GO" id="GO:0008897">
    <property type="term" value="F:holo-[acyl-carrier-protein] synthase activity"/>
    <property type="evidence" value="ECO:0007669"/>
    <property type="project" value="InterPro"/>
</dbReference>
<dbReference type="Pfam" id="PF01648">
    <property type="entry name" value="ACPS"/>
    <property type="match status" value="1"/>
</dbReference>
<sequence>MVRLALPYVSCSRRRRIERLILRRAVAQTLLSELLVRYVAINSFRIGNEQIAFGFNPHQKPFVIGLPNFHYNISHSGDWVLCAVDTQPVGIDIERITSTDRDIALEYFAPDEQRYLNSAIGISERRHRFYEVWTKKESYVKAIGAGLSMPLHSFSVMDTEQNANCRFQFRLFDSNYAVSICAAHDEFPEQIAIKPVHQLLQLCQSGQEHDTQKPLMDTEAASRLNRFASMANA</sequence>
<comment type="caution">
    <text evidence="5">The sequence shown here is derived from an EMBL/GenBank/DDBJ whole genome shotgun (WGS) entry which is preliminary data.</text>
</comment>
<feature type="domain" description="4'-phosphopantetheinyl transferase" evidence="3">
    <location>
        <begin position="88"/>
        <end position="180"/>
    </location>
</feature>
<dbReference type="GO" id="GO:0005829">
    <property type="term" value="C:cytosol"/>
    <property type="evidence" value="ECO:0007669"/>
    <property type="project" value="TreeGrafter"/>
</dbReference>
<dbReference type="Gene3D" id="3.90.470.20">
    <property type="entry name" value="4'-phosphopantetheinyl transferase domain"/>
    <property type="match status" value="2"/>
</dbReference>
<dbReference type="Pfam" id="PF22624">
    <property type="entry name" value="AASDHPPT_N"/>
    <property type="match status" value="1"/>
</dbReference>
<dbReference type="RefSeq" id="WP_185178736.1">
    <property type="nucleotide sequence ID" value="NZ_CBCSEP010000005.1"/>
</dbReference>
<evidence type="ECO:0000259" key="3">
    <source>
        <dbReference type="Pfam" id="PF01648"/>
    </source>
</evidence>
<accession>A0A841TBH4</accession>
<comment type="similarity">
    <text evidence="1">Belongs to the P-Pant transferase superfamily. Gsp/Sfp/HetI/AcpT family.</text>
</comment>
<proteinExistence type="inferred from homology"/>
<name>A0A841TBH4_9BACL</name>
<dbReference type="PANTHER" id="PTHR12215">
    <property type="entry name" value="PHOSPHOPANTETHEINE TRANSFERASE"/>
    <property type="match status" value="1"/>
</dbReference>
<evidence type="ECO:0000313" key="6">
    <source>
        <dbReference type="Proteomes" id="UP000574133"/>
    </source>
</evidence>
<dbReference type="GO" id="GO:0019878">
    <property type="term" value="P:lysine biosynthetic process via aminoadipic acid"/>
    <property type="evidence" value="ECO:0007669"/>
    <property type="project" value="TreeGrafter"/>
</dbReference>
<evidence type="ECO:0000256" key="2">
    <source>
        <dbReference type="ARBA" id="ARBA00022679"/>
    </source>
</evidence>
<organism evidence="5 6">
    <name type="scientific">Cohnella lubricantis</name>
    <dbReference type="NCBI Taxonomy" id="2163172"/>
    <lineage>
        <taxon>Bacteria</taxon>
        <taxon>Bacillati</taxon>
        <taxon>Bacillota</taxon>
        <taxon>Bacilli</taxon>
        <taxon>Bacillales</taxon>
        <taxon>Paenibacillaceae</taxon>
        <taxon>Cohnella</taxon>
    </lineage>
</organism>
<dbReference type="InterPro" id="IPR008278">
    <property type="entry name" value="4-PPantetheinyl_Trfase_dom"/>
</dbReference>
<keyword evidence="6" id="KW-1185">Reference proteome</keyword>
<dbReference type="InterPro" id="IPR037143">
    <property type="entry name" value="4-PPantetheinyl_Trfase_dom_sf"/>
</dbReference>
<dbReference type="Proteomes" id="UP000574133">
    <property type="component" value="Unassembled WGS sequence"/>
</dbReference>
<feature type="domain" description="4'-phosphopantetheinyl transferase N-terminal" evidence="4">
    <location>
        <begin position="5"/>
        <end position="85"/>
    </location>
</feature>
<protein>
    <submittedName>
        <fullName evidence="5">4'-phosphopantetheinyl transferase superfamily protein</fullName>
    </submittedName>
</protein>
<keyword evidence="2 5" id="KW-0808">Transferase</keyword>
<dbReference type="EMBL" id="JACJVN010000033">
    <property type="protein sequence ID" value="MBB6677456.1"/>
    <property type="molecule type" value="Genomic_DNA"/>
</dbReference>
<reference evidence="5 6" key="1">
    <citation type="submission" date="2020-08" db="EMBL/GenBank/DDBJ databases">
        <title>Cohnella phylogeny.</title>
        <authorList>
            <person name="Dunlap C."/>
        </authorList>
    </citation>
    <scope>NUCLEOTIDE SEQUENCE [LARGE SCALE GENOMIC DNA]</scope>
    <source>
        <strain evidence="5 6">DSM 103658</strain>
    </source>
</reference>
<gene>
    <name evidence="5" type="ORF">H4Q31_08980</name>
</gene>
<evidence type="ECO:0000259" key="4">
    <source>
        <dbReference type="Pfam" id="PF22624"/>
    </source>
</evidence>
<dbReference type="GO" id="GO:0000287">
    <property type="term" value="F:magnesium ion binding"/>
    <property type="evidence" value="ECO:0007669"/>
    <property type="project" value="InterPro"/>
</dbReference>
<evidence type="ECO:0000256" key="1">
    <source>
        <dbReference type="ARBA" id="ARBA00010990"/>
    </source>
</evidence>